<accession>A0ABT1A743</accession>
<dbReference type="CDD" id="cd02440">
    <property type="entry name" value="AdoMet_MTases"/>
    <property type="match status" value="1"/>
</dbReference>
<sequence length="178" mass="18812">MARADRERWDRRYADAGPVEPAPPLALRGHEDLLPPAGRALDVACGRGQVAVWLALRGLTVDAVDVSPVGLGAVAELAERHGVADRVHRHHHDLDAGLPVPGAYQVVVCQRFRDPALYPRLTGALAPGGLLAVTVLSRVGGDGPFRAEPGELATAFAGLEVLDHREGDGEAVLLARAR</sequence>
<dbReference type="GO" id="GO:0008168">
    <property type="term" value="F:methyltransferase activity"/>
    <property type="evidence" value="ECO:0007669"/>
    <property type="project" value="UniProtKB-KW"/>
</dbReference>
<dbReference type="EMBL" id="JAGSOV010000058">
    <property type="protein sequence ID" value="MCO1658728.1"/>
    <property type="molecule type" value="Genomic_DNA"/>
</dbReference>
<comment type="caution">
    <text evidence="3">The sequence shown here is derived from an EMBL/GenBank/DDBJ whole genome shotgun (WGS) entry which is preliminary data.</text>
</comment>
<keyword evidence="4" id="KW-1185">Reference proteome</keyword>
<organism evidence="3 4">
    <name type="scientific">Pseudonocardia humida</name>
    <dbReference type="NCBI Taxonomy" id="2800819"/>
    <lineage>
        <taxon>Bacteria</taxon>
        <taxon>Bacillati</taxon>
        <taxon>Actinomycetota</taxon>
        <taxon>Actinomycetes</taxon>
        <taxon>Pseudonocardiales</taxon>
        <taxon>Pseudonocardiaceae</taxon>
        <taxon>Pseudonocardia</taxon>
    </lineage>
</organism>
<dbReference type="Proteomes" id="UP001165283">
    <property type="component" value="Unassembled WGS sequence"/>
</dbReference>
<dbReference type="SUPFAM" id="SSF53335">
    <property type="entry name" value="S-adenosyl-L-methionine-dependent methyltransferases"/>
    <property type="match status" value="1"/>
</dbReference>
<evidence type="ECO:0000313" key="3">
    <source>
        <dbReference type="EMBL" id="MCO1658728.1"/>
    </source>
</evidence>
<dbReference type="RefSeq" id="WP_252443021.1">
    <property type="nucleotide sequence ID" value="NZ_JAGSOV010000058.1"/>
</dbReference>
<evidence type="ECO:0000259" key="2">
    <source>
        <dbReference type="Pfam" id="PF13649"/>
    </source>
</evidence>
<dbReference type="GO" id="GO:0032259">
    <property type="term" value="P:methylation"/>
    <property type="evidence" value="ECO:0007669"/>
    <property type="project" value="UniProtKB-KW"/>
</dbReference>
<keyword evidence="3" id="KW-0808">Transferase</keyword>
<feature type="region of interest" description="Disordered" evidence="1">
    <location>
        <begin position="1"/>
        <end position="27"/>
    </location>
</feature>
<proteinExistence type="predicted"/>
<keyword evidence="3" id="KW-0489">Methyltransferase</keyword>
<feature type="compositionally biased region" description="Basic and acidic residues" evidence="1">
    <location>
        <begin position="1"/>
        <end position="14"/>
    </location>
</feature>
<dbReference type="InterPro" id="IPR029063">
    <property type="entry name" value="SAM-dependent_MTases_sf"/>
</dbReference>
<evidence type="ECO:0000313" key="4">
    <source>
        <dbReference type="Proteomes" id="UP001165283"/>
    </source>
</evidence>
<evidence type="ECO:0000256" key="1">
    <source>
        <dbReference type="SAM" id="MobiDB-lite"/>
    </source>
</evidence>
<dbReference type="Pfam" id="PF13649">
    <property type="entry name" value="Methyltransf_25"/>
    <property type="match status" value="1"/>
</dbReference>
<name>A0ABT1A743_9PSEU</name>
<protein>
    <submittedName>
        <fullName evidence="3">Methyltransferase domain-containing protein</fullName>
    </submittedName>
</protein>
<dbReference type="Gene3D" id="3.40.50.150">
    <property type="entry name" value="Vaccinia Virus protein VP39"/>
    <property type="match status" value="1"/>
</dbReference>
<gene>
    <name evidence="3" type="ORF">KDL28_27035</name>
</gene>
<feature type="domain" description="Methyltransferase" evidence="2">
    <location>
        <begin position="41"/>
        <end position="129"/>
    </location>
</feature>
<dbReference type="InterPro" id="IPR041698">
    <property type="entry name" value="Methyltransf_25"/>
</dbReference>
<reference evidence="3" key="1">
    <citation type="submission" date="2021-04" db="EMBL/GenBank/DDBJ databases">
        <title>Pseudonocardia sp. nov., isolated from sandy soil of mangrove forest.</title>
        <authorList>
            <person name="Zan Z."/>
            <person name="Huang R."/>
            <person name="Liu W."/>
        </authorList>
    </citation>
    <scope>NUCLEOTIDE SEQUENCE</scope>
    <source>
        <strain evidence="3">S2-4</strain>
    </source>
</reference>